<dbReference type="Pfam" id="PF14803">
    <property type="entry name" value="Zn_ribbon_Nudix"/>
    <property type="match status" value="1"/>
</dbReference>
<proteinExistence type="predicted"/>
<evidence type="ECO:0000259" key="1">
    <source>
        <dbReference type="PROSITE" id="PS51462"/>
    </source>
</evidence>
<dbReference type="Proteomes" id="UP000000366">
    <property type="component" value="Chromosome"/>
</dbReference>
<dbReference type="InterPro" id="IPR029401">
    <property type="entry name" value="Nudix_N"/>
</dbReference>
<dbReference type="KEGG" id="mpt:Mpe_A1133"/>
<gene>
    <name evidence="2" type="ordered locus">Mpe_A1133</name>
</gene>
<dbReference type="InterPro" id="IPR015797">
    <property type="entry name" value="NUDIX_hydrolase-like_dom_sf"/>
</dbReference>
<protein>
    <submittedName>
        <fullName evidence="2">Putative phosphatase</fullName>
    </submittedName>
</protein>
<dbReference type="SUPFAM" id="SSF55811">
    <property type="entry name" value="Nudix"/>
    <property type="match status" value="1"/>
</dbReference>
<dbReference type="eggNOG" id="COG2816">
    <property type="taxonomic scope" value="Bacteria"/>
</dbReference>
<dbReference type="Gene3D" id="3.90.79.10">
    <property type="entry name" value="Nucleoside Triphosphate Pyrophosphohydrolase"/>
    <property type="match status" value="1"/>
</dbReference>
<dbReference type="PANTHER" id="PTHR43222">
    <property type="entry name" value="NUDIX HYDROLASE 23"/>
    <property type="match status" value="1"/>
</dbReference>
<sequence>MSHAFRFCPSCAAALEWIVAAEDGGDKSRLRCPQCAWTHWNNPTPVLAAVLECEDRDGRLLLARNAAWAGRNFGLITGFMEAGETPQEGIAREVLEETALRASQIALIGVYDFQRMNQLIVAYHVKARGEIVLSPELVEYRLFEPAEVKCWTAGTGFALADWQRTRGIEPQWIEWGRASA</sequence>
<dbReference type="Pfam" id="PF00293">
    <property type="entry name" value="NUDIX"/>
    <property type="match status" value="1"/>
</dbReference>
<dbReference type="STRING" id="420662.Mpe_A1133"/>
<keyword evidence="3" id="KW-1185">Reference proteome</keyword>
<feature type="domain" description="Nudix hydrolase" evidence="1">
    <location>
        <begin position="42"/>
        <end position="165"/>
    </location>
</feature>
<dbReference type="InterPro" id="IPR000086">
    <property type="entry name" value="NUDIX_hydrolase_dom"/>
</dbReference>
<name>A2SEV5_METPP</name>
<accession>A2SEV5</accession>
<dbReference type="AlphaFoldDB" id="A2SEV5"/>
<evidence type="ECO:0000313" key="3">
    <source>
        <dbReference type="Proteomes" id="UP000000366"/>
    </source>
</evidence>
<dbReference type="HOGENOM" id="CLU_037162_16_2_4"/>
<evidence type="ECO:0000313" key="2">
    <source>
        <dbReference type="EMBL" id="ABM94094.1"/>
    </source>
</evidence>
<organism evidence="2 3">
    <name type="scientific">Methylibium petroleiphilum (strain ATCC BAA-1232 / LMG 22953 / PM1)</name>
    <dbReference type="NCBI Taxonomy" id="420662"/>
    <lineage>
        <taxon>Bacteria</taxon>
        <taxon>Pseudomonadati</taxon>
        <taxon>Pseudomonadota</taxon>
        <taxon>Betaproteobacteria</taxon>
        <taxon>Burkholderiales</taxon>
        <taxon>Sphaerotilaceae</taxon>
        <taxon>Methylibium</taxon>
    </lineage>
</organism>
<dbReference type="EMBL" id="CP000555">
    <property type="protein sequence ID" value="ABM94094.1"/>
    <property type="molecule type" value="Genomic_DNA"/>
</dbReference>
<dbReference type="PANTHER" id="PTHR43222:SF2">
    <property type="entry name" value="NUDIX HYDROLASE 23, CHLOROPLASTIC"/>
    <property type="match status" value="1"/>
</dbReference>
<dbReference type="GO" id="GO:0003824">
    <property type="term" value="F:catalytic activity"/>
    <property type="evidence" value="ECO:0007669"/>
    <property type="project" value="UniProtKB-ARBA"/>
</dbReference>
<dbReference type="RefSeq" id="WP_011828731.1">
    <property type="nucleotide sequence ID" value="NC_008825.1"/>
</dbReference>
<reference evidence="2 3" key="1">
    <citation type="journal article" date="2007" name="J. Bacteriol.">
        <title>Whole-genome analysis of the methyl tert-butyl ether-degrading beta-proteobacterium Methylibium petroleiphilum PM1.</title>
        <authorList>
            <person name="Kane S.R."/>
            <person name="Chakicherla A.Y."/>
            <person name="Chain P.S.G."/>
            <person name="Schmidt R."/>
            <person name="Shin M.W."/>
            <person name="Legler T.C."/>
            <person name="Scow K.M."/>
            <person name="Larimer F.W."/>
            <person name="Lucas S.M."/>
            <person name="Richardson P.M."/>
            <person name="Hristova K.R."/>
        </authorList>
    </citation>
    <scope>NUCLEOTIDE SEQUENCE [LARGE SCALE GENOMIC DNA]</scope>
    <source>
        <strain evidence="3">ATCC BAA-1232 / LMG 22953 / PM1</strain>
    </source>
</reference>
<dbReference type="PROSITE" id="PS51462">
    <property type="entry name" value="NUDIX"/>
    <property type="match status" value="1"/>
</dbReference>